<dbReference type="VEuPathDB" id="FungiDB:PHYBLDRAFT_64184"/>
<dbReference type="Pfam" id="PF00155">
    <property type="entry name" value="Aminotran_1_2"/>
    <property type="match status" value="1"/>
</dbReference>
<dbReference type="InParanoid" id="A0A167LMD3"/>
<dbReference type="Proteomes" id="UP000077315">
    <property type="component" value="Unassembled WGS sequence"/>
</dbReference>
<dbReference type="PANTHER" id="PTHR42858">
    <property type="entry name" value="AMINOTRANSFERASE"/>
    <property type="match status" value="1"/>
</dbReference>
<feature type="domain" description="Aminotransferase class I/classII large" evidence="1">
    <location>
        <begin position="17"/>
        <end position="417"/>
    </location>
</feature>
<dbReference type="GeneID" id="29002155"/>
<proteinExistence type="predicted"/>
<evidence type="ECO:0000313" key="3">
    <source>
        <dbReference type="Proteomes" id="UP000077315"/>
    </source>
</evidence>
<dbReference type="Gene3D" id="3.90.1150.10">
    <property type="entry name" value="Aspartate Aminotransferase, domain 1"/>
    <property type="match status" value="1"/>
</dbReference>
<dbReference type="STRING" id="763407.A0A167LMD3"/>
<dbReference type="Gene3D" id="3.40.640.10">
    <property type="entry name" value="Type I PLP-dependent aspartate aminotransferase-like (Major domain)"/>
    <property type="match status" value="1"/>
</dbReference>
<protein>
    <recommendedName>
        <fullName evidence="1">Aminotransferase class I/classII large domain-containing protein</fullName>
    </recommendedName>
</protein>
<dbReference type="GO" id="GO:0047536">
    <property type="term" value="F:2-aminoadipate transaminase activity"/>
    <property type="evidence" value="ECO:0007669"/>
    <property type="project" value="TreeGrafter"/>
</dbReference>
<sequence>MQTKKFTGPDVKKVPLVNFLTGQPSADLLPSSLFANASKKLFEIPGTEDAVLNYAPSLGSPDFLKNLANFLSEEYHTPVYKEHLCATPGASLALEHILALLTRPQTSTKFAIFQDPTYHLVYDIYRNVGFKDDQFIGIPEVIDGSGLDTKVLGKFLAKSLPLADPKTKDVEDYAAVLYCVPTHANPSSSTLSSPRRKELVDLAHRYNVLVLCDDVYDILTYEGSTPRRLVAYDLDIPGKAVVVSNCSFSKILAPGARAGWIEAKPCLIERVGVCGSFHSGGSPSNLACQIINIMLDTKDPNLCLHRHIHTLRDLLAKRLWIGLWEPIQKLLVPLGCLAVRPKGGYFVWLKLPLGVSYAQLVKTIVDNKIQISLGSGSLFGVPIKNENRLWESDTDRYVRLCFARYSVNDLQVGISRLEAALNLALNAISKRSIKN</sequence>
<dbReference type="InterPro" id="IPR015424">
    <property type="entry name" value="PyrdxlP-dep_Trfase"/>
</dbReference>
<dbReference type="EMBL" id="KV440987">
    <property type="protein sequence ID" value="OAD70736.1"/>
    <property type="molecule type" value="Genomic_DNA"/>
</dbReference>
<dbReference type="InterPro" id="IPR015421">
    <property type="entry name" value="PyrdxlP-dep_Trfase_major"/>
</dbReference>
<keyword evidence="3" id="KW-1185">Reference proteome</keyword>
<reference evidence="3" key="1">
    <citation type="submission" date="2015-06" db="EMBL/GenBank/DDBJ databases">
        <title>Expansion of signal transduction pathways in fungi by whole-genome duplication.</title>
        <authorList>
            <consortium name="DOE Joint Genome Institute"/>
            <person name="Corrochano L.M."/>
            <person name="Kuo A."/>
            <person name="Marcet-Houben M."/>
            <person name="Polaino S."/>
            <person name="Salamov A."/>
            <person name="Villalobos J.M."/>
            <person name="Alvarez M.I."/>
            <person name="Avalos J."/>
            <person name="Benito E.P."/>
            <person name="Benoit I."/>
            <person name="Burger G."/>
            <person name="Camino L.P."/>
            <person name="Canovas D."/>
            <person name="Cerda-Olmedo E."/>
            <person name="Cheng J.-F."/>
            <person name="Dominguez A."/>
            <person name="Elias M."/>
            <person name="Eslava A.P."/>
            <person name="Glaser F."/>
            <person name="Grimwood J."/>
            <person name="Gutierrez G."/>
            <person name="Heitman J."/>
            <person name="Henrissat B."/>
            <person name="Iturriaga E.A."/>
            <person name="Lang B.F."/>
            <person name="Lavin J.L."/>
            <person name="Lee S."/>
            <person name="Li W."/>
            <person name="Lindquist E."/>
            <person name="Lopez-Garcia S."/>
            <person name="Luque E.M."/>
            <person name="Marcos A.T."/>
            <person name="Martin J."/>
            <person name="McCluskey K."/>
            <person name="Medina H.R."/>
            <person name="Miralles-Duran A."/>
            <person name="Miyazaki A."/>
            <person name="Munoz-Torres E."/>
            <person name="Oguiza J.A."/>
            <person name="Ohm R."/>
            <person name="Olmedo M."/>
            <person name="Orejas M."/>
            <person name="Ortiz-Castellanos L."/>
            <person name="Pisabarro A.G."/>
            <person name="Rodriguez-Romero J."/>
            <person name="Ruiz-Herrera J."/>
            <person name="Ruiz-Vazquez R."/>
            <person name="Sanz C."/>
            <person name="Schackwitz W."/>
            <person name="Schmutz J."/>
            <person name="Shahriari M."/>
            <person name="Shelest E."/>
            <person name="Silva-Franco F."/>
            <person name="Soanes D."/>
            <person name="Syed K."/>
            <person name="Tagua V.G."/>
            <person name="Talbot N.J."/>
            <person name="Thon M."/>
            <person name="De vries R.P."/>
            <person name="Wiebenga A."/>
            <person name="Yadav J.S."/>
            <person name="Braun E.L."/>
            <person name="Baker S."/>
            <person name="Garre V."/>
            <person name="Horwitz B."/>
            <person name="Torres-Martinez S."/>
            <person name="Idnurm A."/>
            <person name="Herrera-Estrella A."/>
            <person name="Gabaldon T."/>
            <person name="Grigoriev I.V."/>
        </authorList>
    </citation>
    <scope>NUCLEOTIDE SEQUENCE [LARGE SCALE GENOMIC DNA]</scope>
    <source>
        <strain evidence="3">NRRL 1555(-)</strain>
    </source>
</reference>
<dbReference type="InterPro" id="IPR015422">
    <property type="entry name" value="PyrdxlP-dep_Trfase_small"/>
</dbReference>
<accession>A0A167LMD3</accession>
<dbReference type="AlphaFoldDB" id="A0A167LMD3"/>
<dbReference type="RefSeq" id="XP_018288776.1">
    <property type="nucleotide sequence ID" value="XM_018441249.1"/>
</dbReference>
<evidence type="ECO:0000259" key="1">
    <source>
        <dbReference type="Pfam" id="PF00155"/>
    </source>
</evidence>
<gene>
    <name evidence="2" type="ORF">PHYBLDRAFT_64184</name>
</gene>
<dbReference type="CDD" id="cd00609">
    <property type="entry name" value="AAT_like"/>
    <property type="match status" value="1"/>
</dbReference>
<organism evidence="2 3">
    <name type="scientific">Phycomyces blakesleeanus (strain ATCC 8743b / DSM 1359 / FGSC 10004 / NBRC 33097 / NRRL 1555)</name>
    <dbReference type="NCBI Taxonomy" id="763407"/>
    <lineage>
        <taxon>Eukaryota</taxon>
        <taxon>Fungi</taxon>
        <taxon>Fungi incertae sedis</taxon>
        <taxon>Mucoromycota</taxon>
        <taxon>Mucoromycotina</taxon>
        <taxon>Mucoromycetes</taxon>
        <taxon>Mucorales</taxon>
        <taxon>Phycomycetaceae</taxon>
        <taxon>Phycomyces</taxon>
    </lineage>
</organism>
<evidence type="ECO:0000313" key="2">
    <source>
        <dbReference type="EMBL" id="OAD70736.1"/>
    </source>
</evidence>
<dbReference type="GO" id="GO:0030170">
    <property type="term" value="F:pyridoxal phosphate binding"/>
    <property type="evidence" value="ECO:0007669"/>
    <property type="project" value="InterPro"/>
</dbReference>
<dbReference type="SUPFAM" id="SSF53383">
    <property type="entry name" value="PLP-dependent transferases"/>
    <property type="match status" value="1"/>
</dbReference>
<name>A0A167LMD3_PHYB8</name>
<dbReference type="PANTHER" id="PTHR42858:SF1">
    <property type="entry name" value="LD15494P"/>
    <property type="match status" value="1"/>
</dbReference>
<dbReference type="InterPro" id="IPR004839">
    <property type="entry name" value="Aminotransferase_I/II_large"/>
</dbReference>
<dbReference type="OrthoDB" id="691673at2759"/>